<keyword evidence="3" id="KW-0804">Transcription</keyword>
<evidence type="ECO:0000313" key="6">
    <source>
        <dbReference type="Proteomes" id="UP001589867"/>
    </source>
</evidence>
<name>A0ABV6M9R8_9ACTN</name>
<feature type="domain" description="Transcriptional regulator LacI/GalR-like sensor" evidence="4">
    <location>
        <begin position="135"/>
        <end position="300"/>
    </location>
</feature>
<protein>
    <submittedName>
        <fullName evidence="5">Substrate-binding domain-containing protein</fullName>
    </submittedName>
</protein>
<evidence type="ECO:0000313" key="5">
    <source>
        <dbReference type="EMBL" id="MFC0531239.1"/>
    </source>
</evidence>
<dbReference type="RefSeq" id="WP_377255275.1">
    <property type="nucleotide sequence ID" value="NZ_JBHLUH010000056.1"/>
</dbReference>
<accession>A0ABV6M9R8</accession>
<evidence type="ECO:0000256" key="3">
    <source>
        <dbReference type="ARBA" id="ARBA00023163"/>
    </source>
</evidence>
<evidence type="ECO:0000256" key="2">
    <source>
        <dbReference type="ARBA" id="ARBA00023125"/>
    </source>
</evidence>
<dbReference type="Gene3D" id="3.40.50.2300">
    <property type="match status" value="2"/>
</dbReference>
<comment type="caution">
    <text evidence="5">The sequence shown here is derived from an EMBL/GenBank/DDBJ whole genome shotgun (WGS) entry which is preliminary data.</text>
</comment>
<dbReference type="EMBL" id="JBHLUH010000056">
    <property type="protein sequence ID" value="MFC0531239.1"/>
    <property type="molecule type" value="Genomic_DNA"/>
</dbReference>
<keyword evidence="6" id="KW-1185">Reference proteome</keyword>
<keyword evidence="2" id="KW-0238">DNA-binding</keyword>
<dbReference type="CDD" id="cd01574">
    <property type="entry name" value="PBP1_LacI"/>
    <property type="match status" value="1"/>
</dbReference>
<dbReference type="SUPFAM" id="SSF53822">
    <property type="entry name" value="Periplasmic binding protein-like I"/>
    <property type="match status" value="1"/>
</dbReference>
<dbReference type="Pfam" id="PF13377">
    <property type="entry name" value="Peripla_BP_3"/>
    <property type="match status" value="1"/>
</dbReference>
<dbReference type="PANTHER" id="PTHR30146:SF109">
    <property type="entry name" value="HTH-TYPE TRANSCRIPTIONAL REGULATOR GALS"/>
    <property type="match status" value="1"/>
</dbReference>
<gene>
    <name evidence="5" type="ORF">ACFFIA_26710</name>
</gene>
<organism evidence="5 6">
    <name type="scientific">Phytohabitans kaempferiae</name>
    <dbReference type="NCBI Taxonomy" id="1620943"/>
    <lineage>
        <taxon>Bacteria</taxon>
        <taxon>Bacillati</taxon>
        <taxon>Actinomycetota</taxon>
        <taxon>Actinomycetes</taxon>
        <taxon>Micromonosporales</taxon>
        <taxon>Micromonosporaceae</taxon>
    </lineage>
</organism>
<proteinExistence type="predicted"/>
<dbReference type="Proteomes" id="UP001589867">
    <property type="component" value="Unassembled WGS sequence"/>
</dbReference>
<evidence type="ECO:0000256" key="1">
    <source>
        <dbReference type="ARBA" id="ARBA00023015"/>
    </source>
</evidence>
<keyword evidence="1" id="KW-0805">Transcription regulation</keyword>
<dbReference type="InterPro" id="IPR028082">
    <property type="entry name" value="Peripla_BP_I"/>
</dbReference>
<dbReference type="InterPro" id="IPR046335">
    <property type="entry name" value="LacI/GalR-like_sensor"/>
</dbReference>
<reference evidence="5 6" key="1">
    <citation type="submission" date="2024-09" db="EMBL/GenBank/DDBJ databases">
        <authorList>
            <person name="Sun Q."/>
            <person name="Mori K."/>
        </authorList>
    </citation>
    <scope>NUCLEOTIDE SEQUENCE [LARGE SCALE GENOMIC DNA]</scope>
    <source>
        <strain evidence="5 6">TBRC 3947</strain>
    </source>
</reference>
<dbReference type="PANTHER" id="PTHR30146">
    <property type="entry name" value="LACI-RELATED TRANSCRIPTIONAL REPRESSOR"/>
    <property type="match status" value="1"/>
</dbReference>
<evidence type="ECO:0000259" key="4">
    <source>
        <dbReference type="Pfam" id="PF13377"/>
    </source>
</evidence>
<sequence>MLTGVARLTVIPRRTAPPAQVDGEAHVLGLVAFDTALLGPTWTVRAIERAARHAGHSLAVARASSLDGGSVTGAIASLRARGVEGILAVTPTDSALAALERVAPDAPLVAVGVGDADGVPMVGVDNIAGAAMVTRHLLDLGHDTVHHISGPVGWPEARERLAGWRAALRQVGAVEGRLLPGDWGVRSGFEAGRRIAADRDVTAIFCANDQMALGALRALHLAGRAVPGEVSVVGFDDIPEAPFLRPPLTTVRQDFAAVGRAGVDLLVRRIVADSAATPPGGAAPRGRVRFVPALVVRDSSAPAM</sequence>